<dbReference type="SUPFAM" id="SSF50800">
    <property type="entry name" value="PK beta-barrel domain-like"/>
    <property type="match status" value="1"/>
</dbReference>
<dbReference type="InterPro" id="IPR011037">
    <property type="entry name" value="Pyrv_Knase-like_insert_dom_sf"/>
</dbReference>
<accession>A0ABX1ANS3</accession>
<evidence type="ECO:0000259" key="2">
    <source>
        <dbReference type="PROSITE" id="PS51340"/>
    </source>
</evidence>
<evidence type="ECO:0000313" key="4">
    <source>
        <dbReference type="Proteomes" id="UP000746503"/>
    </source>
</evidence>
<dbReference type="EMBL" id="JAAVJB010000265">
    <property type="protein sequence ID" value="NJP68722.1"/>
    <property type="molecule type" value="Genomic_DNA"/>
</dbReference>
<protein>
    <submittedName>
        <fullName evidence="3">MOSC domain-containing protein</fullName>
    </submittedName>
</protein>
<dbReference type="PANTHER" id="PTHR30212:SF2">
    <property type="entry name" value="PROTEIN YIIM"/>
    <property type="match status" value="1"/>
</dbReference>
<dbReference type="PANTHER" id="PTHR30212">
    <property type="entry name" value="PROTEIN YIIM"/>
    <property type="match status" value="1"/>
</dbReference>
<comment type="caution">
    <text evidence="3">The sequence shown here is derived from an EMBL/GenBank/DDBJ whole genome shotgun (WGS) entry which is preliminary data.</text>
</comment>
<feature type="region of interest" description="Disordered" evidence="1">
    <location>
        <begin position="1"/>
        <end position="57"/>
    </location>
</feature>
<sequence length="231" mass="24734">MDSSTAPAPRIVSVNAGRRRPTEHTSCPDGTTGIDKRAVEGPVTVRPPDGPKGVGGSGVAGDEISELRHHGGYDQAVYAFAREDLDRWEAALDRSLPHGVFGENLTTAGIDVTGVLVGERWRIGTELVLEATAPRIPCRTFAGWLGERGWVKRFTQDAAPGAYFRVIHPGTISAGDPVEVVHRPDHEVTIGFYFRALTLEPALRPRVIAAGDALPADEVETARRWAAAASA</sequence>
<evidence type="ECO:0000313" key="3">
    <source>
        <dbReference type="EMBL" id="NJP68722.1"/>
    </source>
</evidence>
<name>A0ABX1ANS3_9ACTN</name>
<dbReference type="InterPro" id="IPR005302">
    <property type="entry name" value="MoCF_Sase_C"/>
</dbReference>
<proteinExistence type="predicted"/>
<feature type="domain" description="MOSC" evidence="2">
    <location>
        <begin position="46"/>
        <end position="181"/>
    </location>
</feature>
<organism evidence="3 4">
    <name type="scientific">Streptomyces spiramenti</name>
    <dbReference type="NCBI Taxonomy" id="2720606"/>
    <lineage>
        <taxon>Bacteria</taxon>
        <taxon>Bacillati</taxon>
        <taxon>Actinomycetota</taxon>
        <taxon>Actinomycetes</taxon>
        <taxon>Kitasatosporales</taxon>
        <taxon>Streptomycetaceae</taxon>
        <taxon>Streptomyces</taxon>
    </lineage>
</organism>
<dbReference type="RefSeq" id="WP_167935206.1">
    <property type="nucleotide sequence ID" value="NZ_JAAVJB010000265.1"/>
</dbReference>
<keyword evidence="4" id="KW-1185">Reference proteome</keyword>
<dbReference type="InterPro" id="IPR052353">
    <property type="entry name" value="Benzoxazolinone_Detox_Enz"/>
</dbReference>
<dbReference type="Pfam" id="PF03473">
    <property type="entry name" value="MOSC"/>
    <property type="match status" value="1"/>
</dbReference>
<dbReference type="PROSITE" id="PS51340">
    <property type="entry name" value="MOSC"/>
    <property type="match status" value="1"/>
</dbReference>
<reference evidence="3 4" key="1">
    <citation type="submission" date="2020-03" db="EMBL/GenBank/DDBJ databases">
        <title>Draft genome of Streptomyces sp. ventii, isolated from the Axial Seamount in the Pacific Ocean, and resequencing of the two type strains Streptomyces lonarensis strain NCL 716 and Streptomyces bohaiensis strain 11A07.</title>
        <authorList>
            <person name="Loughran R.M."/>
            <person name="Pfannmuller K.M."/>
            <person name="Wasson B.J."/>
            <person name="Deadmond M.C."/>
            <person name="Paddock B.E."/>
            <person name="Koyack M.J."/>
            <person name="Gallegos D.A."/>
            <person name="Mitchell E.A."/>
            <person name="Ushijima B."/>
            <person name="Saw J.H."/>
            <person name="Mcphail K.L."/>
            <person name="Videau P."/>
        </authorList>
    </citation>
    <scope>NUCLEOTIDE SEQUENCE [LARGE SCALE GENOMIC DNA]</scope>
    <source>
        <strain evidence="4">5675061</strain>
    </source>
</reference>
<evidence type="ECO:0000256" key="1">
    <source>
        <dbReference type="SAM" id="MobiDB-lite"/>
    </source>
</evidence>
<dbReference type="Proteomes" id="UP000746503">
    <property type="component" value="Unassembled WGS sequence"/>
</dbReference>
<dbReference type="Gene3D" id="2.40.33.20">
    <property type="entry name" value="PK beta-barrel domain-like"/>
    <property type="match status" value="1"/>
</dbReference>
<gene>
    <name evidence="3" type="ORF">HCJ92_21115</name>
</gene>